<dbReference type="InterPro" id="IPR010384">
    <property type="entry name" value="MtfA_fam"/>
</dbReference>
<dbReference type="InterPro" id="IPR042252">
    <property type="entry name" value="MtfA_N"/>
</dbReference>
<organism evidence="1 2">
    <name type="scientific">Candidatus Brocadia carolinensis</name>
    <dbReference type="NCBI Taxonomy" id="1004156"/>
    <lineage>
        <taxon>Bacteria</taxon>
        <taxon>Pseudomonadati</taxon>
        <taxon>Planctomycetota</taxon>
        <taxon>Candidatus Brocadiia</taxon>
        <taxon>Candidatus Brocadiales</taxon>
        <taxon>Candidatus Brocadiaceae</taxon>
        <taxon>Candidatus Brocadia</taxon>
    </lineage>
</organism>
<dbReference type="Pfam" id="PF06167">
    <property type="entry name" value="Peptidase_M90"/>
    <property type="match status" value="1"/>
</dbReference>
<dbReference type="PANTHER" id="PTHR30164">
    <property type="entry name" value="MTFA PEPTIDASE"/>
    <property type="match status" value="1"/>
</dbReference>
<dbReference type="GO" id="GO:0005829">
    <property type="term" value="C:cytosol"/>
    <property type="evidence" value="ECO:0007669"/>
    <property type="project" value="TreeGrafter"/>
</dbReference>
<reference evidence="1 2" key="1">
    <citation type="journal article" date="2017" name="Water Res.">
        <title>Discovery and metagenomic analysis of an anammox bacterial enrichment related to Candidatus "Brocadia caroliniensis" in a full-scale glycerol-fed nitritation-denitritation separate centrate treatment process.</title>
        <authorList>
            <person name="Park H."/>
            <person name="Brotto A.C."/>
            <person name="van Loosdrecht M.C."/>
            <person name="Chandran K."/>
        </authorList>
    </citation>
    <scope>NUCLEOTIDE SEQUENCE [LARGE SCALE GENOMIC DNA]</scope>
    <source>
        <strain evidence="1">26THWARD</strain>
    </source>
</reference>
<evidence type="ECO:0000313" key="2">
    <source>
        <dbReference type="Proteomes" id="UP000189681"/>
    </source>
</evidence>
<dbReference type="InterPro" id="IPR024079">
    <property type="entry name" value="MetalloPept_cat_dom_sf"/>
</dbReference>
<dbReference type="AlphaFoldDB" id="A0A1V4AQR4"/>
<dbReference type="GO" id="GO:0008237">
    <property type="term" value="F:metallopeptidase activity"/>
    <property type="evidence" value="ECO:0007669"/>
    <property type="project" value="InterPro"/>
</dbReference>
<sequence>MFSFKQRRRDRLRATPLPQSWLKIIESNVLFYRCLPEADQRELQGHVQVFLDEKHFEGCQGLQVTDEIRVTIAAQACLLLLHRDTDYYPTMKSILVYPSIYVAHVSESMGNGIVLEGDSVRLGESWHHGAVVLSWDDVLRGASDIHDGHNVVLHEFAHQLDQEGGEAHGSPILPRRSMYVAWARVLGMEYVHLQQDAAHGRRTVLDKYGAKNPAEFFAVATECFFEKAVQLKRKHPELYEELKLYYQQHPAELPRC</sequence>
<dbReference type="PANTHER" id="PTHR30164:SF2">
    <property type="entry name" value="PROTEIN MTFA"/>
    <property type="match status" value="1"/>
</dbReference>
<dbReference type="SUPFAM" id="SSF55486">
    <property type="entry name" value="Metalloproteases ('zincins'), catalytic domain"/>
    <property type="match status" value="1"/>
</dbReference>
<evidence type="ECO:0000313" key="1">
    <source>
        <dbReference type="EMBL" id="OOP55447.1"/>
    </source>
</evidence>
<name>A0A1V4AQR4_9BACT</name>
<protein>
    <recommendedName>
        <fullName evidence="3">Zinc-dependent peptidase</fullName>
    </recommendedName>
</protein>
<dbReference type="GO" id="GO:0004177">
    <property type="term" value="F:aminopeptidase activity"/>
    <property type="evidence" value="ECO:0007669"/>
    <property type="project" value="TreeGrafter"/>
</dbReference>
<dbReference type="CDD" id="cd20169">
    <property type="entry name" value="Peptidase_M90_mtfA"/>
    <property type="match status" value="1"/>
</dbReference>
<comment type="caution">
    <text evidence="1">The sequence shown here is derived from an EMBL/GenBank/DDBJ whole genome shotgun (WGS) entry which is preliminary data.</text>
</comment>
<dbReference type="Proteomes" id="UP000189681">
    <property type="component" value="Unassembled WGS sequence"/>
</dbReference>
<gene>
    <name evidence="1" type="ORF">AYP45_14730</name>
</gene>
<dbReference type="Gene3D" id="3.40.390.10">
    <property type="entry name" value="Collagenase (Catalytic Domain)"/>
    <property type="match status" value="1"/>
</dbReference>
<dbReference type="EMBL" id="AYTS01000145">
    <property type="protein sequence ID" value="OOP55447.1"/>
    <property type="molecule type" value="Genomic_DNA"/>
</dbReference>
<evidence type="ECO:0008006" key="3">
    <source>
        <dbReference type="Google" id="ProtNLM"/>
    </source>
</evidence>
<dbReference type="Gene3D" id="1.10.472.150">
    <property type="entry name" value="Glucose-regulated metallo-peptidase M90, N-terminal domain"/>
    <property type="match status" value="1"/>
</dbReference>
<accession>A0A1V4AQR4</accession>
<proteinExistence type="predicted"/>